<dbReference type="RefSeq" id="WP_377716817.1">
    <property type="nucleotide sequence ID" value="NZ_JBHTJM010000010.1"/>
</dbReference>
<proteinExistence type="predicted"/>
<dbReference type="InterPro" id="IPR016181">
    <property type="entry name" value="Acyl_CoA_acyltransferase"/>
</dbReference>
<name>A0ABW3I5A1_9FLAO</name>
<gene>
    <name evidence="1" type="ORF">ACFQ1O_13615</name>
</gene>
<dbReference type="Proteomes" id="UP001596997">
    <property type="component" value="Unassembled WGS sequence"/>
</dbReference>
<sequence>MFKVRKYKPKDKLLWDTFVKECKNATFLFMRDFMDYHKDRFEDFSLLCFKEDKLIGVLPANIYKGNVYSHQGLTYGGLLVTEKLKFTTFLKTLKSVLDFCDFLNVKHLYIKQLPEMYSLFPNEELEYLHFILKSHLVKVDVSSSLLLTEEMNFSKDRIAGIKKGIKNKLEVREVHDFEEFWNDILIPNLSFRHQVKPTHSCEEISLLKKRFPDNIRQFNVYKDGKIVAGTTLFMNKHLVHSQYMSADKNKNVLGSLDFLHNYLFTQVLSDKKIFDFGISNENFGENINEGLLYWKEGFGARTKVYKQYKITVANKDFLNSILI</sequence>
<comment type="caution">
    <text evidence="1">The sequence shown here is derived from an EMBL/GenBank/DDBJ whole genome shotgun (WGS) entry which is preliminary data.</text>
</comment>
<dbReference type="SUPFAM" id="SSF55729">
    <property type="entry name" value="Acyl-CoA N-acyltransferases (Nat)"/>
    <property type="match status" value="1"/>
</dbReference>
<evidence type="ECO:0000313" key="1">
    <source>
        <dbReference type="EMBL" id="MFD0965049.1"/>
    </source>
</evidence>
<dbReference type="Gene3D" id="3.40.630.30">
    <property type="match status" value="1"/>
</dbReference>
<keyword evidence="2" id="KW-1185">Reference proteome</keyword>
<evidence type="ECO:0000313" key="2">
    <source>
        <dbReference type="Proteomes" id="UP001596997"/>
    </source>
</evidence>
<organism evidence="1 2">
    <name type="scientific">Pseudofulvibacter geojedonensis</name>
    <dbReference type="NCBI Taxonomy" id="1123758"/>
    <lineage>
        <taxon>Bacteria</taxon>
        <taxon>Pseudomonadati</taxon>
        <taxon>Bacteroidota</taxon>
        <taxon>Flavobacteriia</taxon>
        <taxon>Flavobacteriales</taxon>
        <taxon>Flavobacteriaceae</taxon>
        <taxon>Pseudofulvibacter</taxon>
    </lineage>
</organism>
<accession>A0ABW3I5A1</accession>
<dbReference type="EMBL" id="JBHTJM010000010">
    <property type="protein sequence ID" value="MFD0965049.1"/>
    <property type="molecule type" value="Genomic_DNA"/>
</dbReference>
<protein>
    <submittedName>
        <fullName evidence="1">GNAT family N-acetyltransferase</fullName>
    </submittedName>
</protein>
<reference evidence="2" key="1">
    <citation type="journal article" date="2019" name="Int. J. Syst. Evol. Microbiol.">
        <title>The Global Catalogue of Microorganisms (GCM) 10K type strain sequencing project: providing services to taxonomists for standard genome sequencing and annotation.</title>
        <authorList>
            <consortium name="The Broad Institute Genomics Platform"/>
            <consortium name="The Broad Institute Genome Sequencing Center for Infectious Disease"/>
            <person name="Wu L."/>
            <person name="Ma J."/>
        </authorList>
    </citation>
    <scope>NUCLEOTIDE SEQUENCE [LARGE SCALE GENOMIC DNA]</scope>
    <source>
        <strain evidence="2">CCUG 62114</strain>
    </source>
</reference>